<dbReference type="InterPro" id="IPR003593">
    <property type="entry name" value="AAA+_ATPase"/>
</dbReference>
<feature type="domain" description="ABC transmembrane type-1" evidence="9">
    <location>
        <begin position="20"/>
        <end position="295"/>
    </location>
</feature>
<gene>
    <name evidence="10" type="ORF">DWX20_01335</name>
</gene>
<dbReference type="SMART" id="SM00382">
    <property type="entry name" value="AAA"/>
    <property type="match status" value="1"/>
</dbReference>
<dbReference type="Pfam" id="PF00664">
    <property type="entry name" value="ABC_membrane"/>
    <property type="match status" value="1"/>
</dbReference>
<keyword evidence="2 7" id="KW-0812">Transmembrane</keyword>
<protein>
    <submittedName>
        <fullName evidence="10">ABC transporter ATP-binding protein</fullName>
    </submittedName>
</protein>
<dbReference type="SUPFAM" id="SSF90123">
    <property type="entry name" value="ABC transporter transmembrane region"/>
    <property type="match status" value="1"/>
</dbReference>
<feature type="transmembrane region" description="Helical" evidence="7">
    <location>
        <begin position="20"/>
        <end position="39"/>
    </location>
</feature>
<dbReference type="SUPFAM" id="SSF52540">
    <property type="entry name" value="P-loop containing nucleoside triphosphate hydrolases"/>
    <property type="match status" value="1"/>
</dbReference>
<comment type="subcellular location">
    <subcellularLocation>
        <location evidence="1">Cell membrane</location>
        <topology evidence="1">Multi-pass membrane protein</topology>
    </subcellularLocation>
</comment>
<dbReference type="GO" id="GO:0034040">
    <property type="term" value="F:ATPase-coupled lipid transmembrane transporter activity"/>
    <property type="evidence" value="ECO:0007669"/>
    <property type="project" value="TreeGrafter"/>
</dbReference>
<dbReference type="PROSITE" id="PS50893">
    <property type="entry name" value="ABC_TRANSPORTER_2"/>
    <property type="match status" value="1"/>
</dbReference>
<dbReference type="PANTHER" id="PTHR24221:SF654">
    <property type="entry name" value="ATP-BINDING CASSETTE SUB-FAMILY B MEMBER 6"/>
    <property type="match status" value="1"/>
</dbReference>
<organism evidence="10 11">
    <name type="scientific">Solobacterium moorei</name>
    <dbReference type="NCBI Taxonomy" id="102148"/>
    <lineage>
        <taxon>Bacteria</taxon>
        <taxon>Bacillati</taxon>
        <taxon>Bacillota</taxon>
        <taxon>Erysipelotrichia</taxon>
        <taxon>Erysipelotrichales</taxon>
        <taxon>Erysipelotrichaceae</taxon>
        <taxon>Solobacterium</taxon>
    </lineage>
</organism>
<keyword evidence="4 10" id="KW-0067">ATP-binding</keyword>
<keyword evidence="5 7" id="KW-1133">Transmembrane helix</keyword>
<dbReference type="RefSeq" id="WP_118764191.1">
    <property type="nucleotide sequence ID" value="NZ_CABJCF010000001.1"/>
</dbReference>
<feature type="transmembrane region" description="Helical" evidence="7">
    <location>
        <begin position="51"/>
        <end position="71"/>
    </location>
</feature>
<evidence type="ECO:0000256" key="2">
    <source>
        <dbReference type="ARBA" id="ARBA00022692"/>
    </source>
</evidence>
<evidence type="ECO:0000256" key="5">
    <source>
        <dbReference type="ARBA" id="ARBA00022989"/>
    </source>
</evidence>
<evidence type="ECO:0000256" key="7">
    <source>
        <dbReference type="SAM" id="Phobius"/>
    </source>
</evidence>
<accession>A0A412PHT9</accession>
<evidence type="ECO:0000313" key="11">
    <source>
        <dbReference type="Proteomes" id="UP000284731"/>
    </source>
</evidence>
<dbReference type="InterPro" id="IPR027417">
    <property type="entry name" value="P-loop_NTPase"/>
</dbReference>
<evidence type="ECO:0000256" key="6">
    <source>
        <dbReference type="ARBA" id="ARBA00023136"/>
    </source>
</evidence>
<dbReference type="EMBL" id="QRWX01000001">
    <property type="protein sequence ID" value="RGT57718.1"/>
    <property type="molecule type" value="Genomic_DNA"/>
</dbReference>
<evidence type="ECO:0000256" key="4">
    <source>
        <dbReference type="ARBA" id="ARBA00022840"/>
    </source>
</evidence>
<comment type="caution">
    <text evidence="10">The sequence shown here is derived from an EMBL/GenBank/DDBJ whole genome shotgun (WGS) entry which is preliminary data.</text>
</comment>
<dbReference type="Gene3D" id="3.40.50.300">
    <property type="entry name" value="P-loop containing nucleotide triphosphate hydrolases"/>
    <property type="match status" value="1"/>
</dbReference>
<dbReference type="GO" id="GO:0005886">
    <property type="term" value="C:plasma membrane"/>
    <property type="evidence" value="ECO:0007669"/>
    <property type="project" value="UniProtKB-SubCell"/>
</dbReference>
<feature type="domain" description="ABC transporter" evidence="8">
    <location>
        <begin position="325"/>
        <end position="522"/>
    </location>
</feature>
<dbReference type="GO" id="GO:0005524">
    <property type="term" value="F:ATP binding"/>
    <property type="evidence" value="ECO:0007669"/>
    <property type="project" value="UniProtKB-KW"/>
</dbReference>
<dbReference type="Pfam" id="PF00005">
    <property type="entry name" value="ABC_tran"/>
    <property type="match status" value="1"/>
</dbReference>
<dbReference type="GO" id="GO:0140359">
    <property type="term" value="F:ABC-type transporter activity"/>
    <property type="evidence" value="ECO:0007669"/>
    <property type="project" value="InterPro"/>
</dbReference>
<dbReference type="GO" id="GO:0016887">
    <property type="term" value="F:ATP hydrolysis activity"/>
    <property type="evidence" value="ECO:0007669"/>
    <property type="project" value="InterPro"/>
</dbReference>
<dbReference type="InterPro" id="IPR039421">
    <property type="entry name" value="Type_1_exporter"/>
</dbReference>
<dbReference type="InterPro" id="IPR036640">
    <property type="entry name" value="ABC1_TM_sf"/>
</dbReference>
<keyword evidence="6 7" id="KW-0472">Membrane</keyword>
<dbReference type="PANTHER" id="PTHR24221">
    <property type="entry name" value="ATP-BINDING CASSETTE SUB-FAMILY B"/>
    <property type="match status" value="1"/>
</dbReference>
<feature type="transmembrane region" description="Helical" evidence="7">
    <location>
        <begin position="152"/>
        <end position="169"/>
    </location>
</feature>
<evidence type="ECO:0000256" key="3">
    <source>
        <dbReference type="ARBA" id="ARBA00022741"/>
    </source>
</evidence>
<evidence type="ECO:0000259" key="9">
    <source>
        <dbReference type="PROSITE" id="PS50929"/>
    </source>
</evidence>
<dbReference type="Proteomes" id="UP000284731">
    <property type="component" value="Unassembled WGS sequence"/>
</dbReference>
<name>A0A412PHT9_9FIRM</name>
<feature type="transmembrane region" description="Helical" evidence="7">
    <location>
        <begin position="266"/>
        <end position="287"/>
    </location>
</feature>
<evidence type="ECO:0000313" key="10">
    <source>
        <dbReference type="EMBL" id="RGT57718.1"/>
    </source>
</evidence>
<dbReference type="AlphaFoldDB" id="A0A412PHT9"/>
<feature type="transmembrane region" description="Helical" evidence="7">
    <location>
        <begin position="126"/>
        <end position="146"/>
    </location>
</feature>
<dbReference type="InterPro" id="IPR011527">
    <property type="entry name" value="ABC1_TM_dom"/>
</dbReference>
<dbReference type="CDD" id="cd03228">
    <property type="entry name" value="ABCC_MRP_Like"/>
    <property type="match status" value="1"/>
</dbReference>
<reference evidence="10 11" key="1">
    <citation type="submission" date="2018-08" db="EMBL/GenBank/DDBJ databases">
        <title>A genome reference for cultivated species of the human gut microbiota.</title>
        <authorList>
            <person name="Zou Y."/>
            <person name="Xue W."/>
            <person name="Luo G."/>
        </authorList>
    </citation>
    <scope>NUCLEOTIDE SEQUENCE [LARGE SCALE GENOMIC DNA]</scope>
    <source>
        <strain evidence="10 11">AF18-46</strain>
    </source>
</reference>
<evidence type="ECO:0000256" key="1">
    <source>
        <dbReference type="ARBA" id="ARBA00004651"/>
    </source>
</evidence>
<dbReference type="Gene3D" id="1.20.1560.10">
    <property type="entry name" value="ABC transporter type 1, transmembrane domain"/>
    <property type="match status" value="1"/>
</dbReference>
<keyword evidence="3" id="KW-0547">Nucleotide-binding</keyword>
<sequence length="522" mass="60092">MNKLSGQIRNIIYKYKSRFLLIFCFYLLFSIFNVLPNYLVGKIVDNINKPFQMIMLYLLIRLLSIGVKTLINYFQTKLSLNLISDIKEYYFSLILKNDNLFSLTSSENSQIITRILDASESLNKSILNIIIWTGKSVPTLVLTVYFICKIDIKISMFIIPLIFLLYFISKKLQHIQSDNAKECLQSKSYIVDLFHEIIKQLYAIQLFELQEHFLKKYKDSSNEWKNKQFKFDFISQESTLLINLFGALVITTILIFSILFSSTINTGNILSLILYTGSMFMVISDVFENISVFSNMNTAIARINILLKETNNNFLSKEVINNYDITIENLTFSYKDMRIFNDVSFPIPFGSKVAIIGKNGSGKSTLLKLLCGIYTNYSGSIKIGGKDIKDVNLSNIYSISFQDSYIFNDTVRNNITLWEKNSGELYSYDDLDKGLDTIVINGGQNLSGGQRQRICLNRMFLKNAQVYLIDEYENNLDNITKDFITKNILNLSGTVIISSHDPQILSKVDYIYDLDNKILRKV</sequence>
<proteinExistence type="predicted"/>
<dbReference type="PROSITE" id="PS50929">
    <property type="entry name" value="ABC_TM1F"/>
    <property type="match status" value="1"/>
</dbReference>
<feature type="transmembrane region" description="Helical" evidence="7">
    <location>
        <begin position="240"/>
        <end position="260"/>
    </location>
</feature>
<dbReference type="InterPro" id="IPR003439">
    <property type="entry name" value="ABC_transporter-like_ATP-bd"/>
</dbReference>
<evidence type="ECO:0000259" key="8">
    <source>
        <dbReference type="PROSITE" id="PS50893"/>
    </source>
</evidence>